<dbReference type="EC" id="2.7.7.48" evidence="8"/>
<evidence type="ECO:0000256" key="4">
    <source>
        <dbReference type="ARBA" id="ARBA00022695"/>
    </source>
</evidence>
<evidence type="ECO:0000313" key="12">
    <source>
        <dbReference type="Proteomes" id="UP001054945"/>
    </source>
</evidence>
<dbReference type="InterPro" id="IPR057596">
    <property type="entry name" value="RDRP_core"/>
</dbReference>
<dbReference type="InterPro" id="IPR007855">
    <property type="entry name" value="RDRP"/>
</dbReference>
<dbReference type="GO" id="GO:0030422">
    <property type="term" value="P:siRNA processing"/>
    <property type="evidence" value="ECO:0007669"/>
    <property type="project" value="TreeGrafter"/>
</dbReference>
<gene>
    <name evidence="11" type="primary">RDR1</name>
    <name evidence="11" type="ORF">CEXT_558041</name>
</gene>
<dbReference type="AlphaFoldDB" id="A0AAV4PX37"/>
<keyword evidence="6" id="KW-0943">RNA-mediated gene silencing</keyword>
<dbReference type="Proteomes" id="UP001054945">
    <property type="component" value="Unassembled WGS sequence"/>
</dbReference>
<comment type="similarity">
    <text evidence="1 8">Belongs to the RdRP family.</text>
</comment>
<dbReference type="GO" id="GO:0003968">
    <property type="term" value="F:RNA-directed RNA polymerase activity"/>
    <property type="evidence" value="ECO:0007669"/>
    <property type="project" value="UniProtKB-KW"/>
</dbReference>
<keyword evidence="4 8" id="KW-0548">Nucleotidyltransferase</keyword>
<feature type="domain" description="RDRP C-terminal head" evidence="10">
    <location>
        <begin position="217"/>
        <end position="357"/>
    </location>
</feature>
<evidence type="ECO:0000256" key="1">
    <source>
        <dbReference type="ARBA" id="ARBA00005762"/>
    </source>
</evidence>
<keyword evidence="3 8" id="KW-0808">Transferase</keyword>
<dbReference type="InterPro" id="IPR058752">
    <property type="entry name" value="RDRP_C_head"/>
</dbReference>
<protein>
    <recommendedName>
        <fullName evidence="8">RNA-dependent RNA polymerase</fullName>
        <ecNumber evidence="8">2.7.7.48</ecNumber>
    </recommendedName>
</protein>
<dbReference type="PANTHER" id="PTHR23079">
    <property type="entry name" value="RNA-DEPENDENT RNA POLYMERASE"/>
    <property type="match status" value="1"/>
</dbReference>
<proteinExistence type="inferred from homology"/>
<organism evidence="11 12">
    <name type="scientific">Caerostris extrusa</name>
    <name type="common">Bark spider</name>
    <name type="synonym">Caerostris bankana</name>
    <dbReference type="NCBI Taxonomy" id="172846"/>
    <lineage>
        <taxon>Eukaryota</taxon>
        <taxon>Metazoa</taxon>
        <taxon>Ecdysozoa</taxon>
        <taxon>Arthropoda</taxon>
        <taxon>Chelicerata</taxon>
        <taxon>Arachnida</taxon>
        <taxon>Araneae</taxon>
        <taxon>Araneomorphae</taxon>
        <taxon>Entelegynae</taxon>
        <taxon>Araneoidea</taxon>
        <taxon>Araneidae</taxon>
        <taxon>Caerostris</taxon>
    </lineage>
</organism>
<keyword evidence="5 8" id="KW-0694">RNA-binding</keyword>
<comment type="caution">
    <text evidence="11">The sequence shown here is derived from an EMBL/GenBank/DDBJ whole genome shotgun (WGS) entry which is preliminary data.</text>
</comment>
<accession>A0AAV4PX37</accession>
<evidence type="ECO:0000256" key="3">
    <source>
        <dbReference type="ARBA" id="ARBA00022679"/>
    </source>
</evidence>
<dbReference type="Pfam" id="PF05183">
    <property type="entry name" value="RdRP"/>
    <property type="match status" value="1"/>
</dbReference>
<feature type="domain" description="RDRP core" evidence="9">
    <location>
        <begin position="1"/>
        <end position="190"/>
    </location>
</feature>
<evidence type="ECO:0000256" key="6">
    <source>
        <dbReference type="ARBA" id="ARBA00023158"/>
    </source>
</evidence>
<dbReference type="PANTHER" id="PTHR23079:SF55">
    <property type="entry name" value="RNA-DIRECTED RNA POLYMERASE"/>
    <property type="match status" value="1"/>
</dbReference>
<keyword evidence="2 8" id="KW-0696">RNA-directed RNA polymerase</keyword>
<keyword evidence="12" id="KW-1185">Reference proteome</keyword>
<dbReference type="GO" id="GO:0031380">
    <property type="term" value="C:nuclear RNA-directed RNA polymerase complex"/>
    <property type="evidence" value="ECO:0007669"/>
    <property type="project" value="TreeGrafter"/>
</dbReference>
<evidence type="ECO:0000259" key="9">
    <source>
        <dbReference type="Pfam" id="PF05183"/>
    </source>
</evidence>
<evidence type="ECO:0000313" key="11">
    <source>
        <dbReference type="EMBL" id="GIY00779.1"/>
    </source>
</evidence>
<evidence type="ECO:0000256" key="5">
    <source>
        <dbReference type="ARBA" id="ARBA00022884"/>
    </source>
</evidence>
<reference evidence="11 12" key="1">
    <citation type="submission" date="2021-06" db="EMBL/GenBank/DDBJ databases">
        <title>Caerostris extrusa draft genome.</title>
        <authorList>
            <person name="Kono N."/>
            <person name="Arakawa K."/>
        </authorList>
    </citation>
    <scope>NUCLEOTIDE SEQUENCE [LARGE SCALE GENOMIC DNA]</scope>
</reference>
<name>A0AAV4PX37_CAEEX</name>
<dbReference type="GO" id="GO:0003723">
    <property type="term" value="F:RNA binding"/>
    <property type="evidence" value="ECO:0007669"/>
    <property type="project" value="UniProtKB-KW"/>
</dbReference>
<dbReference type="EMBL" id="BPLR01005223">
    <property type="protein sequence ID" value="GIY00779.1"/>
    <property type="molecule type" value="Genomic_DNA"/>
</dbReference>
<sequence length="572" mass="65978">MLGVIDETYTLEYGQIFVQYSEELGNRESHTKILKGIVVVTKNPCMHPGDVRKLEAVDVPALHHIKDCIVFPAKGERPHPDEMAGSDLDGDEYVVIWYDPLIFPEQNYPPMSYPPNPEKTHQGPIQVSDMIDFLCEYIQNDNIGVMANAHLAWADIHQQGIFSKVCMNIAKKYPLVLDFAKSGHTCYLSSEEKPKVVRNLEACVSKVDVVNLEHEVDEHLIYEGWEDYAKSAEVHRLEYTKRVKNILKKYGLRSEAEVLTGYVGKMNEYTLNRYERDNALSIARTYIMDAIKRFRMEFNKAFDNERRANNVKSNFQEMKYRMASAWYAVTYRRKDAPLLSFPWILHDLLCEIREKNLKLKRLPCSIPESSFIDSSDGRLLQLRQQYLFCLDQNCYCVLVLLNSVQDWMTKSTLNLTMSAGDSFCLTCFDRIINEFLKTLVPQCCCFGKSCCCANTCSPTKLILEFLKFYATEISDNEEATLDDNPFEEGDPIRVSVTEDFEVLLTHHRAEVLSQLKKLSGVKDIFISAEADQRNNWYILVQSIGKGWQRWNLEELIMDKDIAKIIKSLLKSN</sequence>
<dbReference type="Pfam" id="PF26253">
    <property type="entry name" value="RdRP_head"/>
    <property type="match status" value="1"/>
</dbReference>
<evidence type="ECO:0000259" key="10">
    <source>
        <dbReference type="Pfam" id="PF26253"/>
    </source>
</evidence>
<evidence type="ECO:0000256" key="2">
    <source>
        <dbReference type="ARBA" id="ARBA00022484"/>
    </source>
</evidence>
<comment type="catalytic activity">
    <reaction evidence="7 8">
        <text>RNA(n) + a ribonucleoside 5'-triphosphate = RNA(n+1) + diphosphate</text>
        <dbReference type="Rhea" id="RHEA:21248"/>
        <dbReference type="Rhea" id="RHEA-COMP:14527"/>
        <dbReference type="Rhea" id="RHEA-COMP:17342"/>
        <dbReference type="ChEBI" id="CHEBI:33019"/>
        <dbReference type="ChEBI" id="CHEBI:61557"/>
        <dbReference type="ChEBI" id="CHEBI:140395"/>
        <dbReference type="EC" id="2.7.7.48"/>
    </reaction>
</comment>
<evidence type="ECO:0000256" key="7">
    <source>
        <dbReference type="ARBA" id="ARBA00048744"/>
    </source>
</evidence>
<evidence type="ECO:0000256" key="8">
    <source>
        <dbReference type="RuleBase" id="RU363098"/>
    </source>
</evidence>